<comment type="caution">
    <text evidence="2">The sequence shown here is derived from an EMBL/GenBank/DDBJ whole genome shotgun (WGS) entry which is preliminary data.</text>
</comment>
<keyword evidence="3" id="KW-1185">Reference proteome</keyword>
<sequence length="98" mass="10826">MLISTPRREAKSPLASRPSPIATLAHSGKRGHGEREIPKYSQRDRREKPPAAAKKIVRRKRPELPSFGAITPPGLVQPNNLELFCCSPVAPIRQLGKL</sequence>
<protein>
    <submittedName>
        <fullName evidence="2">Uncharacterized protein</fullName>
    </submittedName>
</protein>
<dbReference type="AlphaFoldDB" id="A0A135UNF5"/>
<gene>
    <name evidence="2" type="ORF">CNYM01_05929</name>
</gene>
<evidence type="ECO:0000313" key="2">
    <source>
        <dbReference type="EMBL" id="KXH61920.1"/>
    </source>
</evidence>
<dbReference type="EMBL" id="JEMN01000349">
    <property type="protein sequence ID" value="KXH61920.1"/>
    <property type="molecule type" value="Genomic_DNA"/>
</dbReference>
<dbReference type="Proteomes" id="UP000070054">
    <property type="component" value="Unassembled WGS sequence"/>
</dbReference>
<accession>A0A135UNF5</accession>
<feature type="compositionally biased region" description="Basic and acidic residues" evidence="1">
    <location>
        <begin position="1"/>
        <end position="11"/>
    </location>
</feature>
<organism evidence="2 3">
    <name type="scientific">Colletotrichum nymphaeae SA-01</name>
    <dbReference type="NCBI Taxonomy" id="1460502"/>
    <lineage>
        <taxon>Eukaryota</taxon>
        <taxon>Fungi</taxon>
        <taxon>Dikarya</taxon>
        <taxon>Ascomycota</taxon>
        <taxon>Pezizomycotina</taxon>
        <taxon>Sordariomycetes</taxon>
        <taxon>Hypocreomycetidae</taxon>
        <taxon>Glomerellales</taxon>
        <taxon>Glomerellaceae</taxon>
        <taxon>Colletotrichum</taxon>
        <taxon>Colletotrichum acutatum species complex</taxon>
    </lineage>
</organism>
<feature type="compositionally biased region" description="Basic and acidic residues" evidence="1">
    <location>
        <begin position="31"/>
        <end position="49"/>
    </location>
</feature>
<evidence type="ECO:0000256" key="1">
    <source>
        <dbReference type="SAM" id="MobiDB-lite"/>
    </source>
</evidence>
<reference evidence="2 3" key="1">
    <citation type="submission" date="2014-02" db="EMBL/GenBank/DDBJ databases">
        <title>The genome sequence of Colletotrichum nymphaeae SA-01.</title>
        <authorList>
            <person name="Baroncelli R."/>
            <person name="Thon M.R."/>
        </authorList>
    </citation>
    <scope>NUCLEOTIDE SEQUENCE [LARGE SCALE GENOMIC DNA]</scope>
    <source>
        <strain evidence="2 3">SA-01</strain>
    </source>
</reference>
<name>A0A135UNF5_9PEZI</name>
<evidence type="ECO:0000313" key="3">
    <source>
        <dbReference type="Proteomes" id="UP000070054"/>
    </source>
</evidence>
<feature type="region of interest" description="Disordered" evidence="1">
    <location>
        <begin position="1"/>
        <end position="72"/>
    </location>
</feature>
<proteinExistence type="predicted"/>